<evidence type="ECO:0000313" key="4">
    <source>
        <dbReference type="Proteomes" id="UP001595279"/>
    </source>
</evidence>
<dbReference type="EMBL" id="JBHRSA010000034">
    <property type="protein sequence ID" value="MFC3040226.1"/>
    <property type="molecule type" value="Genomic_DNA"/>
</dbReference>
<feature type="domain" description="Nucleoside transporter/FeoB GTPase Gate" evidence="2">
    <location>
        <begin position="221"/>
        <end position="317"/>
    </location>
</feature>
<feature type="transmembrane region" description="Helical" evidence="1">
    <location>
        <begin position="120"/>
        <end position="141"/>
    </location>
</feature>
<feature type="transmembrane region" description="Helical" evidence="1">
    <location>
        <begin position="46"/>
        <end position="70"/>
    </location>
</feature>
<feature type="transmembrane region" description="Helical" evidence="1">
    <location>
        <begin position="209"/>
        <end position="231"/>
    </location>
</feature>
<gene>
    <name evidence="3" type="primary">ylbJ</name>
    <name evidence="3" type="ORF">ACFOGI_08160</name>
</gene>
<keyword evidence="1" id="KW-0472">Membrane</keyword>
<feature type="transmembrane region" description="Helical" evidence="1">
    <location>
        <begin position="323"/>
        <end position="345"/>
    </location>
</feature>
<comment type="caution">
    <text evidence="3">The sequence shown here is derived from an EMBL/GenBank/DDBJ whole genome shotgun (WGS) entry which is preliminary data.</text>
</comment>
<keyword evidence="1" id="KW-1133">Transmembrane helix</keyword>
<dbReference type="InterPro" id="IPR014226">
    <property type="entry name" value="Spore_IM_YlbJ"/>
</dbReference>
<feature type="transmembrane region" description="Helical" evidence="1">
    <location>
        <begin position="237"/>
        <end position="258"/>
    </location>
</feature>
<keyword evidence="4" id="KW-1185">Reference proteome</keyword>
<dbReference type="InterPro" id="IPR011642">
    <property type="entry name" value="Gate_dom"/>
</dbReference>
<dbReference type="RefSeq" id="WP_390271221.1">
    <property type="nucleotide sequence ID" value="NZ_JBHRSA010000034.1"/>
</dbReference>
<sequence>MRQIIKTILLSGFASFLTIALIRFPDQAFEASIRGLNIWWEVVFPSLLPFFITAELLIAFGVVKFIGVLFEPIMRPLFNVPGTGSFGWIMGMVSGYPTGAKIAARLREEGQLTQVEAERLVSFTNASSPLFIFVAVSIGFFHDATLGILLAASHYIGNALVGICMGFYKKNKDTKPDNSKNKKDKPAVLRAFLEMHETRMKDQRPLGEAVSDAVLNSIQTLLMVGGFIILFSVLTKLLFLSGVSSIFANLIEGAFVLFSLPADMTLPFISGIFEITLGAQMISQTPADSMLSKAVIVSFILGFNGFSVQAQVASILARTDIRFAPYFFARFLHGVLASMLTLILYKPLYIDKQVSHMDPIPVTSPRVSSDTWTILLDSLVQTGPLFTIASLGLAVVLLYRRMRKNAAPSSK</sequence>
<feature type="transmembrane region" description="Helical" evidence="1">
    <location>
        <begin position="379"/>
        <end position="399"/>
    </location>
</feature>
<proteinExistence type="predicted"/>
<accession>A0ABV7CUU2</accession>
<evidence type="ECO:0000256" key="1">
    <source>
        <dbReference type="SAM" id="Phobius"/>
    </source>
</evidence>
<feature type="transmembrane region" description="Helical" evidence="1">
    <location>
        <begin position="147"/>
        <end position="168"/>
    </location>
</feature>
<feature type="transmembrane region" description="Helical" evidence="1">
    <location>
        <begin position="294"/>
        <end position="316"/>
    </location>
</feature>
<evidence type="ECO:0000313" key="3">
    <source>
        <dbReference type="EMBL" id="MFC3040226.1"/>
    </source>
</evidence>
<dbReference type="NCBIfam" id="TIGR02871">
    <property type="entry name" value="spore_ylbJ"/>
    <property type="match status" value="1"/>
</dbReference>
<reference evidence="4" key="1">
    <citation type="journal article" date="2019" name="Int. J. Syst. Evol. Microbiol.">
        <title>The Global Catalogue of Microorganisms (GCM) 10K type strain sequencing project: providing services to taxonomists for standard genome sequencing and annotation.</title>
        <authorList>
            <consortium name="The Broad Institute Genomics Platform"/>
            <consortium name="The Broad Institute Genome Sequencing Center for Infectious Disease"/>
            <person name="Wu L."/>
            <person name="Ma J."/>
        </authorList>
    </citation>
    <scope>NUCLEOTIDE SEQUENCE [LARGE SCALE GENOMIC DNA]</scope>
    <source>
        <strain evidence="4">KCTC 13128</strain>
    </source>
</reference>
<feature type="domain" description="Nucleoside transporter/FeoB GTPase Gate" evidence="2">
    <location>
        <begin position="42"/>
        <end position="139"/>
    </location>
</feature>
<evidence type="ECO:0000259" key="2">
    <source>
        <dbReference type="Pfam" id="PF07670"/>
    </source>
</evidence>
<dbReference type="Pfam" id="PF07670">
    <property type="entry name" value="Gate"/>
    <property type="match status" value="2"/>
</dbReference>
<dbReference type="Proteomes" id="UP001595279">
    <property type="component" value="Unassembled WGS sequence"/>
</dbReference>
<keyword evidence="1" id="KW-0812">Transmembrane</keyword>
<name>A0ABV7CUU2_9BACI</name>
<protein>
    <submittedName>
        <fullName evidence="3">Sporulation integral membrane protein YlbJ</fullName>
    </submittedName>
</protein>
<organism evidence="3 4">
    <name type="scientific">Virgibacillus xinjiangensis</name>
    <dbReference type="NCBI Taxonomy" id="393090"/>
    <lineage>
        <taxon>Bacteria</taxon>
        <taxon>Bacillati</taxon>
        <taxon>Bacillota</taxon>
        <taxon>Bacilli</taxon>
        <taxon>Bacillales</taxon>
        <taxon>Bacillaceae</taxon>
        <taxon>Virgibacillus</taxon>
    </lineage>
</organism>